<dbReference type="GO" id="GO:0003723">
    <property type="term" value="F:RNA binding"/>
    <property type="evidence" value="ECO:0007669"/>
    <property type="project" value="InterPro"/>
</dbReference>
<dbReference type="InterPro" id="IPR013123">
    <property type="entry name" value="SpoU_subst-bd"/>
</dbReference>
<dbReference type="SMART" id="SM00967">
    <property type="entry name" value="SpoU_sub_bind"/>
    <property type="match status" value="1"/>
</dbReference>
<name>M1LMG1_9PROT</name>
<evidence type="ECO:0000256" key="3">
    <source>
        <dbReference type="ARBA" id="ARBA00022603"/>
    </source>
</evidence>
<comment type="catalytic activity">
    <reaction evidence="6">
        <text>guanosine(2251) in 23S rRNA + S-adenosyl-L-methionine = 2'-O-methylguanosine(2251) in 23S rRNA + S-adenosyl-L-homocysteine + H(+)</text>
        <dbReference type="Rhea" id="RHEA:24140"/>
        <dbReference type="Rhea" id="RHEA-COMP:10239"/>
        <dbReference type="Rhea" id="RHEA-COMP:10241"/>
        <dbReference type="ChEBI" id="CHEBI:15378"/>
        <dbReference type="ChEBI" id="CHEBI:57856"/>
        <dbReference type="ChEBI" id="CHEBI:59789"/>
        <dbReference type="ChEBI" id="CHEBI:74269"/>
        <dbReference type="ChEBI" id="CHEBI:74445"/>
        <dbReference type="EC" id="2.1.1.185"/>
    </reaction>
</comment>
<gene>
    <name evidence="6" type="primary">rlmB</name>
    <name evidence="8" type="ORF">CDSE_0614</name>
</gene>
<dbReference type="EMBL" id="CP003803">
    <property type="protein sequence ID" value="AGF46912.1"/>
    <property type="molecule type" value="Genomic_DNA"/>
</dbReference>
<dbReference type="KEGG" id="kde:CDSE_0614"/>
<dbReference type="SUPFAM" id="SSF55315">
    <property type="entry name" value="L30e-like"/>
    <property type="match status" value="1"/>
</dbReference>
<dbReference type="Pfam" id="PF08032">
    <property type="entry name" value="SpoU_sub_bind"/>
    <property type="match status" value="1"/>
</dbReference>
<dbReference type="Proteomes" id="UP000011547">
    <property type="component" value="Chromosome"/>
</dbReference>
<reference evidence="8 9" key="1">
    <citation type="journal article" date="2013" name="Genome Biol. Evol.">
        <title>Genome evolution and phylogenomic analysis of candidatus kinetoplastibacterium, the betaproteobacterial endosymbionts of strigomonas and angomonas.</title>
        <authorList>
            <person name="Alves J.M."/>
            <person name="Serrano M.G."/>
            <person name="Maia da Silva F."/>
            <person name="Voegtly L.J."/>
            <person name="Matveyev A.V."/>
            <person name="Teixeira M.M."/>
            <person name="Camargo E.P."/>
            <person name="Buck G.A."/>
        </authorList>
    </citation>
    <scope>NUCLEOTIDE SEQUENCE [LARGE SCALE GENOMIC DNA]</scope>
    <source>
        <strain evidence="8 9">TCC079E</strain>
    </source>
</reference>
<sequence length="248" mass="27088">MSSTKVIAGFHSILIRLNKYPESVRTVYIDSKRKDKRINYLLEKINSSGIAKVYPVGIDRLNSLTGNIRHQGVVAICDEIKLSNDLEEILDSANEPYLLLILDGVTDPHNLGACLRTANAAGVHAVIAPRNRSASINDVVYKVSCGAADITPYVMVTNLARTLRNLKDMGVCLIGTDEKVDNSIYSVDSTKSTGWVMGSEGDGMRRLTRESCDYLVHIPMLGVVESLNVGVASAICLYESVRQRTSGK</sequence>
<dbReference type="InterPro" id="IPR004441">
    <property type="entry name" value="rRNA_MeTrfase_TrmH"/>
</dbReference>
<keyword evidence="4 6" id="KW-0808">Transferase</keyword>
<dbReference type="FunFam" id="3.40.1280.10:FF:000008">
    <property type="entry name" value="Group 3 RNA methyltransferase TrmH"/>
    <property type="match status" value="1"/>
</dbReference>
<dbReference type="EC" id="2.1.1.185" evidence="6"/>
<feature type="binding site" evidence="6">
    <location>
        <position position="218"/>
    </location>
    <ligand>
        <name>S-adenosyl-L-methionine</name>
        <dbReference type="ChEBI" id="CHEBI:59789"/>
    </ligand>
</feature>
<dbReference type="eggNOG" id="COG0566">
    <property type="taxonomic scope" value="Bacteria"/>
</dbReference>
<dbReference type="HAMAP" id="MF_01887">
    <property type="entry name" value="23SrRNA_methyltr_B"/>
    <property type="match status" value="1"/>
</dbReference>
<dbReference type="Pfam" id="PF00588">
    <property type="entry name" value="SpoU_methylase"/>
    <property type="match status" value="1"/>
</dbReference>
<evidence type="ECO:0000256" key="2">
    <source>
        <dbReference type="ARBA" id="ARBA00022552"/>
    </source>
</evidence>
<evidence type="ECO:0000256" key="5">
    <source>
        <dbReference type="ARBA" id="ARBA00022691"/>
    </source>
</evidence>
<dbReference type="AlphaFoldDB" id="M1LMG1"/>
<accession>M1LMG1</accession>
<dbReference type="InterPro" id="IPR029026">
    <property type="entry name" value="tRNA_m1G_MTases_N"/>
</dbReference>
<comment type="subcellular location">
    <subcellularLocation>
        <location evidence="6">Cytoplasm</location>
    </subcellularLocation>
</comment>
<dbReference type="GO" id="GO:0005829">
    <property type="term" value="C:cytosol"/>
    <property type="evidence" value="ECO:0007669"/>
    <property type="project" value="TreeGrafter"/>
</dbReference>
<dbReference type="OrthoDB" id="9785673at2"/>
<feature type="binding site" evidence="6">
    <location>
        <position position="227"/>
    </location>
    <ligand>
        <name>S-adenosyl-L-methionine</name>
        <dbReference type="ChEBI" id="CHEBI:59789"/>
    </ligand>
</feature>
<evidence type="ECO:0000313" key="8">
    <source>
        <dbReference type="EMBL" id="AGF46912.1"/>
    </source>
</evidence>
<dbReference type="RefSeq" id="WP_015396323.1">
    <property type="nucleotide sequence ID" value="NC_020294.1"/>
</dbReference>
<organism evidence="8 9">
    <name type="scientific">Candidatus Kinetoplastidibacterium desouzai TCC079E</name>
    <dbReference type="NCBI Taxonomy" id="1208919"/>
    <lineage>
        <taxon>Bacteria</taxon>
        <taxon>Pseudomonadati</taxon>
        <taxon>Pseudomonadota</taxon>
        <taxon>Betaproteobacteria</taxon>
        <taxon>Candidatus Kinetoplastidibacterium</taxon>
    </lineage>
</organism>
<feature type="binding site" evidence="6">
    <location>
        <position position="198"/>
    </location>
    <ligand>
        <name>S-adenosyl-L-methionine</name>
        <dbReference type="ChEBI" id="CHEBI:59789"/>
    </ligand>
</feature>
<evidence type="ECO:0000256" key="4">
    <source>
        <dbReference type="ARBA" id="ARBA00022679"/>
    </source>
</evidence>
<evidence type="ECO:0000256" key="6">
    <source>
        <dbReference type="HAMAP-Rule" id="MF_01887"/>
    </source>
</evidence>
<keyword evidence="1 6" id="KW-0963">Cytoplasm</keyword>
<proteinExistence type="inferred from homology"/>
<feature type="domain" description="RNA 2-O ribose methyltransferase substrate binding" evidence="7">
    <location>
        <begin position="6"/>
        <end position="83"/>
    </location>
</feature>
<dbReference type="Gene3D" id="3.30.1330.30">
    <property type="match status" value="1"/>
</dbReference>
<keyword evidence="3 6" id="KW-0489">Methyltransferase</keyword>
<comment type="similarity">
    <text evidence="6">Belongs to the class IV-like SAM-binding methyltransferase superfamily. RNA methyltransferase TrmH family. RlmB subfamily.</text>
</comment>
<evidence type="ECO:0000259" key="7">
    <source>
        <dbReference type="SMART" id="SM00967"/>
    </source>
</evidence>
<dbReference type="InterPro" id="IPR029028">
    <property type="entry name" value="Alpha/beta_knot_MTases"/>
</dbReference>
<dbReference type="GO" id="GO:0070039">
    <property type="term" value="F:rRNA (guanosine-2'-O-)-methyltransferase activity"/>
    <property type="evidence" value="ECO:0007669"/>
    <property type="project" value="UniProtKB-UniRule"/>
</dbReference>
<keyword evidence="5 6" id="KW-0949">S-adenosyl-L-methionine</keyword>
<dbReference type="CDD" id="cd18103">
    <property type="entry name" value="SpoU-like_RlmB"/>
    <property type="match status" value="1"/>
</dbReference>
<dbReference type="PANTHER" id="PTHR46429">
    <property type="entry name" value="23S RRNA (GUANOSINE-2'-O-)-METHYLTRANSFERASE RLMB"/>
    <property type="match status" value="1"/>
</dbReference>
<comment type="function">
    <text evidence="6">Specifically methylates the ribose of guanosine 2251 in 23S rRNA.</text>
</comment>
<dbReference type="SUPFAM" id="SSF75217">
    <property type="entry name" value="alpha/beta knot"/>
    <property type="match status" value="1"/>
</dbReference>
<keyword evidence="2 6" id="KW-0698">rRNA processing</keyword>
<dbReference type="Gene3D" id="3.40.1280.10">
    <property type="match status" value="1"/>
</dbReference>
<dbReference type="PANTHER" id="PTHR46429:SF1">
    <property type="entry name" value="23S RRNA (GUANOSINE-2'-O-)-METHYLTRANSFERASE RLMB"/>
    <property type="match status" value="1"/>
</dbReference>
<evidence type="ECO:0000313" key="9">
    <source>
        <dbReference type="Proteomes" id="UP000011547"/>
    </source>
</evidence>
<keyword evidence="9" id="KW-1185">Reference proteome</keyword>
<dbReference type="NCBIfam" id="TIGR00186">
    <property type="entry name" value="rRNA_methyl_3"/>
    <property type="match status" value="1"/>
</dbReference>
<dbReference type="InterPro" id="IPR024915">
    <property type="entry name" value="23S_rRNA_MeTrfase_RlmB"/>
</dbReference>
<dbReference type="STRING" id="1208919.CDSE_0614"/>
<protein>
    <recommendedName>
        <fullName evidence="6">23S rRNA (guanosine-2'-O-)-methyltransferase RlmB</fullName>
        <ecNumber evidence="6">2.1.1.185</ecNumber>
    </recommendedName>
    <alternativeName>
        <fullName evidence="6">23S rRNA (guanosine2251 2'-O)-methyltransferase</fullName>
    </alternativeName>
    <alternativeName>
        <fullName evidence="6">23S rRNA Gm2251 2'-O-methyltransferase</fullName>
    </alternativeName>
</protein>
<dbReference type="HOGENOM" id="CLU_021322_0_1_4"/>
<dbReference type="InterPro" id="IPR001537">
    <property type="entry name" value="SpoU_MeTrfase"/>
</dbReference>
<evidence type="ECO:0000256" key="1">
    <source>
        <dbReference type="ARBA" id="ARBA00022490"/>
    </source>
</evidence>
<dbReference type="InterPro" id="IPR029064">
    <property type="entry name" value="Ribosomal_eL30-like_sf"/>
</dbReference>
<dbReference type="PATRIC" id="fig|1208919.3.peg.350"/>